<gene>
    <name evidence="2" type="ORF">HannXRQ_Chr02g0040701</name>
</gene>
<accession>A0A251VEE6</accession>
<dbReference type="STRING" id="4232.A0A251VEE6"/>
<evidence type="ECO:0000313" key="2">
    <source>
        <dbReference type="EMBL" id="OTG33987.1"/>
    </source>
</evidence>
<dbReference type="Proteomes" id="UP000215914">
    <property type="component" value="Chromosome 2"/>
</dbReference>
<evidence type="ECO:0000313" key="3">
    <source>
        <dbReference type="Proteomes" id="UP000215914"/>
    </source>
</evidence>
<reference evidence="3" key="1">
    <citation type="journal article" date="2017" name="Nature">
        <title>The sunflower genome provides insights into oil metabolism, flowering and Asterid evolution.</title>
        <authorList>
            <person name="Badouin H."/>
            <person name="Gouzy J."/>
            <person name="Grassa C.J."/>
            <person name="Murat F."/>
            <person name="Staton S.E."/>
            <person name="Cottret L."/>
            <person name="Lelandais-Briere C."/>
            <person name="Owens G.L."/>
            <person name="Carrere S."/>
            <person name="Mayjonade B."/>
            <person name="Legrand L."/>
            <person name="Gill N."/>
            <person name="Kane N.C."/>
            <person name="Bowers J.E."/>
            <person name="Hubner S."/>
            <person name="Bellec A."/>
            <person name="Berard A."/>
            <person name="Berges H."/>
            <person name="Blanchet N."/>
            <person name="Boniface M.C."/>
            <person name="Brunel D."/>
            <person name="Catrice O."/>
            <person name="Chaidir N."/>
            <person name="Claudel C."/>
            <person name="Donnadieu C."/>
            <person name="Faraut T."/>
            <person name="Fievet G."/>
            <person name="Helmstetter N."/>
            <person name="King M."/>
            <person name="Knapp S.J."/>
            <person name="Lai Z."/>
            <person name="Le Paslier M.C."/>
            <person name="Lippi Y."/>
            <person name="Lorenzon L."/>
            <person name="Mandel J.R."/>
            <person name="Marage G."/>
            <person name="Marchand G."/>
            <person name="Marquand E."/>
            <person name="Bret-Mestries E."/>
            <person name="Morien E."/>
            <person name="Nambeesan S."/>
            <person name="Nguyen T."/>
            <person name="Pegot-Espagnet P."/>
            <person name="Pouilly N."/>
            <person name="Raftis F."/>
            <person name="Sallet E."/>
            <person name="Schiex T."/>
            <person name="Thomas J."/>
            <person name="Vandecasteele C."/>
            <person name="Vares D."/>
            <person name="Vear F."/>
            <person name="Vautrin S."/>
            <person name="Crespi M."/>
            <person name="Mangin B."/>
            <person name="Burke J.M."/>
            <person name="Salse J."/>
            <person name="Munos S."/>
            <person name="Vincourt P."/>
            <person name="Rieseberg L.H."/>
            <person name="Langlade N.B."/>
        </authorList>
    </citation>
    <scope>NUCLEOTIDE SEQUENCE [LARGE SCALE GENOMIC DNA]</scope>
    <source>
        <strain evidence="3">cv. SF193</strain>
    </source>
</reference>
<keyword evidence="1" id="KW-1133">Transmembrane helix</keyword>
<keyword evidence="1" id="KW-0472">Membrane</keyword>
<dbReference type="InParanoid" id="A0A251VEE6"/>
<keyword evidence="1" id="KW-0812">Transmembrane</keyword>
<protein>
    <submittedName>
        <fullName evidence="2">Uncharacterized protein</fullName>
    </submittedName>
</protein>
<evidence type="ECO:0000256" key="1">
    <source>
        <dbReference type="SAM" id="Phobius"/>
    </source>
</evidence>
<sequence length="60" mass="6941">MLVLVDAECTHDGSIKHILKFENWGWTTLERRVFDAKRTSDLTVLQVGLGLVVFFFWLGM</sequence>
<dbReference type="AlphaFoldDB" id="A0A251VEE6"/>
<dbReference type="EMBL" id="CM007891">
    <property type="protein sequence ID" value="OTG33987.1"/>
    <property type="molecule type" value="Genomic_DNA"/>
</dbReference>
<organism evidence="2 3">
    <name type="scientific">Helianthus annuus</name>
    <name type="common">Common sunflower</name>
    <dbReference type="NCBI Taxonomy" id="4232"/>
    <lineage>
        <taxon>Eukaryota</taxon>
        <taxon>Viridiplantae</taxon>
        <taxon>Streptophyta</taxon>
        <taxon>Embryophyta</taxon>
        <taxon>Tracheophyta</taxon>
        <taxon>Spermatophyta</taxon>
        <taxon>Magnoliopsida</taxon>
        <taxon>eudicotyledons</taxon>
        <taxon>Gunneridae</taxon>
        <taxon>Pentapetalae</taxon>
        <taxon>asterids</taxon>
        <taxon>campanulids</taxon>
        <taxon>Asterales</taxon>
        <taxon>Asteraceae</taxon>
        <taxon>Asteroideae</taxon>
        <taxon>Heliantheae alliance</taxon>
        <taxon>Heliantheae</taxon>
        <taxon>Helianthus</taxon>
    </lineage>
</organism>
<keyword evidence="3" id="KW-1185">Reference proteome</keyword>
<name>A0A251VEE6_HELAN</name>
<feature type="transmembrane region" description="Helical" evidence="1">
    <location>
        <begin position="42"/>
        <end position="59"/>
    </location>
</feature>
<proteinExistence type="predicted"/>